<dbReference type="GO" id="GO:0006355">
    <property type="term" value="P:regulation of DNA-templated transcription"/>
    <property type="evidence" value="ECO:0007669"/>
    <property type="project" value="InterPro"/>
</dbReference>
<dbReference type="Pfam" id="PF00989">
    <property type="entry name" value="PAS"/>
    <property type="match status" value="1"/>
</dbReference>
<organism evidence="12 13">
    <name type="scientific">Candidatus Falkowbacteria bacterium RIFOXYD2_FULL_34_120</name>
    <dbReference type="NCBI Taxonomy" id="1798007"/>
    <lineage>
        <taxon>Bacteria</taxon>
        <taxon>Candidatus Falkowiibacteriota</taxon>
    </lineage>
</organism>
<evidence type="ECO:0000256" key="6">
    <source>
        <dbReference type="ARBA" id="ARBA00023012"/>
    </source>
</evidence>
<dbReference type="SMART" id="SM00388">
    <property type="entry name" value="HisKA"/>
    <property type="match status" value="1"/>
</dbReference>
<dbReference type="InterPro" id="IPR005467">
    <property type="entry name" value="His_kinase_dom"/>
</dbReference>
<evidence type="ECO:0000256" key="5">
    <source>
        <dbReference type="ARBA" id="ARBA00022777"/>
    </source>
</evidence>
<dbReference type="SUPFAM" id="SSF55874">
    <property type="entry name" value="ATPase domain of HSP90 chaperone/DNA topoisomerase II/histidine kinase"/>
    <property type="match status" value="1"/>
</dbReference>
<sequence>MVAIFVVGVFGNFLVSLFKIEFSIISISILLLFFIYVNAYFYYTLIEVKKTKSIGKLRALSFGQIALELIVFSVVLYLSGEKSLISVFFFLPIISASIIFGIRGAIITALMSVVLVNISVVSEYFYFIVYNVTEDRIMNGLEFAELKRMTISLITVIVTSNFYIIVAIFLGYGSKLFATREQALIESAEKMNVEKEVKEREMKEIDRSSKILQKKDEELEKTNKILEIKIKELEKSEKSLIRAFSDLQEARRRALEERNKTSAVIANFIDPILVIDAENKLSLFNPAAEEIFGIIRSDLGKKIDGKDNYSMNNFVDIIEQDYEVRSHKIIKSNNPNEEEVLVNFGTQELTYKVITAPVIDNMKRKLGIMKIFYNLTREKMIDKLKSEFISIAAHQLRTPLSAIKWVIKMVLDGDVGKLNSEQEKLLFKGYQSNERIIGLVNDMLNVSRIEEGRFGYSFKQDNFEDALQDTIDNLETRIKNKSIKFIINKPAKIPLVYMDRQKMGLVLQNLLENAVKYTPEFGKIEIFFEVGIHFLKIKIKDNGVGIPKEDQKKLFSKFFRADNVIRMQTEGSGLGLFIVKNVIEKHGGEITFESKEGVGTTFIFTLPINK</sequence>
<dbReference type="FunFam" id="3.30.565.10:FF:000006">
    <property type="entry name" value="Sensor histidine kinase WalK"/>
    <property type="match status" value="1"/>
</dbReference>
<dbReference type="Gene3D" id="3.30.450.20">
    <property type="entry name" value="PAS domain"/>
    <property type="match status" value="1"/>
</dbReference>
<dbReference type="Pfam" id="PF00512">
    <property type="entry name" value="HisKA"/>
    <property type="match status" value="1"/>
</dbReference>
<dbReference type="InterPro" id="IPR003661">
    <property type="entry name" value="HisK_dim/P_dom"/>
</dbReference>
<dbReference type="InterPro" id="IPR003594">
    <property type="entry name" value="HATPase_dom"/>
</dbReference>
<dbReference type="GO" id="GO:0004721">
    <property type="term" value="F:phosphoprotein phosphatase activity"/>
    <property type="evidence" value="ECO:0007669"/>
    <property type="project" value="TreeGrafter"/>
</dbReference>
<dbReference type="GO" id="GO:0016036">
    <property type="term" value="P:cellular response to phosphate starvation"/>
    <property type="evidence" value="ECO:0007669"/>
    <property type="project" value="TreeGrafter"/>
</dbReference>
<evidence type="ECO:0000256" key="7">
    <source>
        <dbReference type="ARBA" id="ARBA00023136"/>
    </source>
</evidence>
<dbReference type="InterPro" id="IPR035965">
    <property type="entry name" value="PAS-like_dom_sf"/>
</dbReference>
<keyword evidence="9" id="KW-0812">Transmembrane</keyword>
<dbReference type="Proteomes" id="UP000177579">
    <property type="component" value="Unassembled WGS sequence"/>
</dbReference>
<feature type="transmembrane region" description="Helical" evidence="9">
    <location>
        <begin position="109"/>
        <end position="129"/>
    </location>
</feature>
<dbReference type="PROSITE" id="PS50109">
    <property type="entry name" value="HIS_KIN"/>
    <property type="match status" value="1"/>
</dbReference>
<feature type="domain" description="PAS" evidence="11">
    <location>
        <begin position="257"/>
        <end position="299"/>
    </location>
</feature>
<accession>A0A1F5TLT0</accession>
<evidence type="ECO:0000256" key="3">
    <source>
        <dbReference type="ARBA" id="ARBA00022553"/>
    </source>
</evidence>
<dbReference type="EC" id="2.7.13.3" evidence="2"/>
<keyword evidence="6" id="KW-0902">Two-component regulatory system</keyword>
<dbReference type="SMART" id="SM00387">
    <property type="entry name" value="HATPase_c"/>
    <property type="match status" value="1"/>
</dbReference>
<dbReference type="PANTHER" id="PTHR45453">
    <property type="entry name" value="PHOSPHATE REGULON SENSOR PROTEIN PHOR"/>
    <property type="match status" value="1"/>
</dbReference>
<keyword evidence="9" id="KW-1133">Transmembrane helix</keyword>
<dbReference type="Pfam" id="PF02518">
    <property type="entry name" value="HATPase_c"/>
    <property type="match status" value="1"/>
</dbReference>
<dbReference type="Gene3D" id="1.10.287.130">
    <property type="match status" value="1"/>
</dbReference>
<dbReference type="Gene3D" id="3.30.565.10">
    <property type="entry name" value="Histidine kinase-like ATPase, C-terminal domain"/>
    <property type="match status" value="1"/>
</dbReference>
<evidence type="ECO:0000313" key="13">
    <source>
        <dbReference type="Proteomes" id="UP000177579"/>
    </source>
</evidence>
<keyword evidence="8" id="KW-0175">Coiled coil</keyword>
<comment type="catalytic activity">
    <reaction evidence="1">
        <text>ATP + protein L-histidine = ADP + protein N-phospho-L-histidine.</text>
        <dbReference type="EC" id="2.7.13.3"/>
    </reaction>
</comment>
<proteinExistence type="predicted"/>
<dbReference type="InterPro" id="IPR013767">
    <property type="entry name" value="PAS_fold"/>
</dbReference>
<dbReference type="AlphaFoldDB" id="A0A1F5TLT0"/>
<dbReference type="EMBL" id="MFGO01000039">
    <property type="protein sequence ID" value="OGF39912.1"/>
    <property type="molecule type" value="Genomic_DNA"/>
</dbReference>
<dbReference type="InterPro" id="IPR036097">
    <property type="entry name" value="HisK_dim/P_sf"/>
</dbReference>
<evidence type="ECO:0000313" key="12">
    <source>
        <dbReference type="EMBL" id="OGF39912.1"/>
    </source>
</evidence>
<dbReference type="GO" id="GO:0000155">
    <property type="term" value="F:phosphorelay sensor kinase activity"/>
    <property type="evidence" value="ECO:0007669"/>
    <property type="project" value="InterPro"/>
</dbReference>
<feature type="coiled-coil region" evidence="8">
    <location>
        <begin position="188"/>
        <end position="253"/>
    </location>
</feature>
<evidence type="ECO:0000256" key="4">
    <source>
        <dbReference type="ARBA" id="ARBA00022679"/>
    </source>
</evidence>
<feature type="domain" description="Histidine kinase" evidence="10">
    <location>
        <begin position="391"/>
        <end position="610"/>
    </location>
</feature>
<evidence type="ECO:0000259" key="11">
    <source>
        <dbReference type="PROSITE" id="PS50112"/>
    </source>
</evidence>
<keyword evidence="3" id="KW-0597">Phosphoprotein</keyword>
<keyword evidence="5" id="KW-0418">Kinase</keyword>
<dbReference type="PROSITE" id="PS50112">
    <property type="entry name" value="PAS"/>
    <property type="match status" value="1"/>
</dbReference>
<keyword evidence="4" id="KW-0808">Transferase</keyword>
<name>A0A1F5TLT0_9BACT</name>
<feature type="transmembrane region" description="Helical" evidence="9">
    <location>
        <begin position="57"/>
        <end position="78"/>
    </location>
</feature>
<feature type="transmembrane region" description="Helical" evidence="9">
    <location>
        <begin position="149"/>
        <end position="172"/>
    </location>
</feature>
<dbReference type="GO" id="GO:0005886">
    <property type="term" value="C:plasma membrane"/>
    <property type="evidence" value="ECO:0007669"/>
    <property type="project" value="TreeGrafter"/>
</dbReference>
<dbReference type="InterPro" id="IPR004358">
    <property type="entry name" value="Sig_transdc_His_kin-like_C"/>
</dbReference>
<evidence type="ECO:0000259" key="10">
    <source>
        <dbReference type="PROSITE" id="PS50109"/>
    </source>
</evidence>
<keyword evidence="7 9" id="KW-0472">Membrane</keyword>
<comment type="caution">
    <text evidence="12">The sequence shown here is derived from an EMBL/GenBank/DDBJ whole genome shotgun (WGS) entry which is preliminary data.</text>
</comment>
<dbReference type="SUPFAM" id="SSF55785">
    <property type="entry name" value="PYP-like sensor domain (PAS domain)"/>
    <property type="match status" value="1"/>
</dbReference>
<dbReference type="InterPro" id="IPR000014">
    <property type="entry name" value="PAS"/>
</dbReference>
<evidence type="ECO:0000256" key="1">
    <source>
        <dbReference type="ARBA" id="ARBA00000085"/>
    </source>
</evidence>
<dbReference type="InterPro" id="IPR050351">
    <property type="entry name" value="BphY/WalK/GraS-like"/>
</dbReference>
<reference evidence="12 13" key="1">
    <citation type="journal article" date="2016" name="Nat. Commun.">
        <title>Thousands of microbial genomes shed light on interconnected biogeochemical processes in an aquifer system.</title>
        <authorList>
            <person name="Anantharaman K."/>
            <person name="Brown C.T."/>
            <person name="Hug L.A."/>
            <person name="Sharon I."/>
            <person name="Castelle C.J."/>
            <person name="Probst A.J."/>
            <person name="Thomas B.C."/>
            <person name="Singh A."/>
            <person name="Wilkins M.J."/>
            <person name="Karaoz U."/>
            <person name="Brodie E.L."/>
            <person name="Williams K.H."/>
            <person name="Hubbard S.S."/>
            <person name="Banfield J.F."/>
        </authorList>
    </citation>
    <scope>NUCLEOTIDE SEQUENCE [LARGE SCALE GENOMIC DNA]</scope>
</reference>
<feature type="transmembrane region" description="Helical" evidence="9">
    <location>
        <begin position="22"/>
        <end position="45"/>
    </location>
</feature>
<evidence type="ECO:0000256" key="9">
    <source>
        <dbReference type="SAM" id="Phobius"/>
    </source>
</evidence>
<evidence type="ECO:0000256" key="8">
    <source>
        <dbReference type="SAM" id="Coils"/>
    </source>
</evidence>
<dbReference type="PRINTS" id="PR00344">
    <property type="entry name" value="BCTRLSENSOR"/>
</dbReference>
<protein>
    <recommendedName>
        <fullName evidence="2">histidine kinase</fullName>
        <ecNumber evidence="2">2.7.13.3</ecNumber>
    </recommendedName>
</protein>
<evidence type="ECO:0000256" key="2">
    <source>
        <dbReference type="ARBA" id="ARBA00012438"/>
    </source>
</evidence>
<dbReference type="InterPro" id="IPR036890">
    <property type="entry name" value="HATPase_C_sf"/>
</dbReference>
<dbReference type="PANTHER" id="PTHR45453:SF1">
    <property type="entry name" value="PHOSPHATE REGULON SENSOR PROTEIN PHOR"/>
    <property type="match status" value="1"/>
</dbReference>
<dbReference type="SUPFAM" id="SSF47384">
    <property type="entry name" value="Homodimeric domain of signal transducing histidine kinase"/>
    <property type="match status" value="1"/>
</dbReference>
<dbReference type="CDD" id="cd00082">
    <property type="entry name" value="HisKA"/>
    <property type="match status" value="1"/>
</dbReference>
<feature type="transmembrane region" description="Helical" evidence="9">
    <location>
        <begin position="84"/>
        <end position="102"/>
    </location>
</feature>
<dbReference type="CDD" id="cd00075">
    <property type="entry name" value="HATPase"/>
    <property type="match status" value="1"/>
</dbReference>
<gene>
    <name evidence="12" type="ORF">A2531_01650</name>
</gene>